<keyword evidence="1" id="KW-1133">Transmembrane helix</keyword>
<dbReference type="Pfam" id="PF22564">
    <property type="entry name" value="HAAS"/>
    <property type="match status" value="1"/>
</dbReference>
<evidence type="ECO:0000313" key="3">
    <source>
        <dbReference type="Proteomes" id="UP000189735"/>
    </source>
</evidence>
<accession>A0A1T4Y3W9</accession>
<keyword evidence="1" id="KW-0472">Membrane</keyword>
<dbReference type="EMBL" id="FUYG01000005">
    <property type="protein sequence ID" value="SKA96436.1"/>
    <property type="molecule type" value="Genomic_DNA"/>
</dbReference>
<evidence type="ECO:0000313" key="2">
    <source>
        <dbReference type="EMBL" id="SKA96436.1"/>
    </source>
</evidence>
<keyword evidence="1" id="KW-0812">Transmembrane</keyword>
<reference evidence="3" key="1">
    <citation type="submission" date="2017-02" db="EMBL/GenBank/DDBJ databases">
        <authorList>
            <person name="Varghese N."/>
            <person name="Submissions S."/>
        </authorList>
    </citation>
    <scope>NUCLEOTIDE SEQUENCE [LARGE SCALE GENOMIC DNA]</scope>
    <source>
        <strain evidence="3">VKM Ac-2052</strain>
    </source>
</reference>
<dbReference type="AlphaFoldDB" id="A0A1T4Y3W9"/>
<feature type="transmembrane region" description="Helical" evidence="1">
    <location>
        <begin position="169"/>
        <end position="191"/>
    </location>
</feature>
<protein>
    <submittedName>
        <fullName evidence="2">Uncharacterized membrane protein</fullName>
    </submittedName>
</protein>
<feature type="transmembrane region" description="Helical" evidence="1">
    <location>
        <begin position="90"/>
        <end position="115"/>
    </location>
</feature>
<dbReference type="Proteomes" id="UP000189735">
    <property type="component" value="Unassembled WGS sequence"/>
</dbReference>
<proteinExistence type="predicted"/>
<sequence length="204" mass="21717">MTEQTSNTVKTYLARLDAALAGVDPDVRFEIVSGIREELAGLDDQAAAARIAEMDDPALIAAEARAELPPAPTPPAPVAAEPVPGRTFSIVAVVVLIVGAFILPLLGPLVGLVWVSMAKAWTRFEKLVAWLVPLATIFVVAAVLAITSMTGQETASETTNPLIPWGFPFGWHLTVLIPYVVLPIEGVVLAVRANKRGWRAQPLP</sequence>
<organism evidence="2 3">
    <name type="scientific">Agreia bicolorata</name>
    <dbReference type="NCBI Taxonomy" id="110935"/>
    <lineage>
        <taxon>Bacteria</taxon>
        <taxon>Bacillati</taxon>
        <taxon>Actinomycetota</taxon>
        <taxon>Actinomycetes</taxon>
        <taxon>Micrococcales</taxon>
        <taxon>Microbacteriaceae</taxon>
        <taxon>Agreia</taxon>
    </lineage>
</organism>
<evidence type="ECO:0000256" key="1">
    <source>
        <dbReference type="SAM" id="Phobius"/>
    </source>
</evidence>
<gene>
    <name evidence="2" type="ORF">SAMN06295879_2236</name>
</gene>
<feature type="transmembrane region" description="Helical" evidence="1">
    <location>
        <begin position="127"/>
        <end position="149"/>
    </location>
</feature>
<dbReference type="RefSeq" id="WP_078714456.1">
    <property type="nucleotide sequence ID" value="NZ_FUYG01000005.1"/>
</dbReference>
<name>A0A1T4Y3W9_9MICO</name>